<dbReference type="RefSeq" id="WP_068682476.1">
    <property type="nucleotide sequence ID" value="NZ_LYPA01000051.1"/>
</dbReference>
<dbReference type="AlphaFoldDB" id="A0A1A5YKF3"/>
<protein>
    <submittedName>
        <fullName evidence="1">Uncharacterized protein</fullName>
    </submittedName>
</protein>
<dbReference type="EMBL" id="LYPA01000051">
    <property type="protein sequence ID" value="OBR65870.1"/>
    <property type="molecule type" value="Genomic_DNA"/>
</dbReference>
<sequence length="178" mass="20923">MNAISNNSRQVEYYTNLNPIFMSIQNRQHDYNWLLTDLEMNWMPDDFLSYCEQCYIRADIEDRNNRYFISGEKLTRLTMKYEIQFIWGVLTGLKKELHIDLSSITNCPDAENPSLWKPGVNVQYPGAELEIVCWDSTSTLLISQNSSIVNDFKLYFSDAQDLDEHISQVQYPKRNGRD</sequence>
<evidence type="ECO:0000313" key="1">
    <source>
        <dbReference type="EMBL" id="OBR65870.1"/>
    </source>
</evidence>
<name>A0A1A5YKF3_9BACL</name>
<keyword evidence="2" id="KW-1185">Reference proteome</keyword>
<dbReference type="STRING" id="1844972.A7K91_18005"/>
<accession>A0A1A5YKF3</accession>
<comment type="caution">
    <text evidence="1">The sequence shown here is derived from an EMBL/GenBank/DDBJ whole genome shotgun (WGS) entry which is preliminary data.</text>
</comment>
<gene>
    <name evidence="1" type="ORF">A7K91_18005</name>
</gene>
<reference evidence="1 2" key="1">
    <citation type="submission" date="2016-05" db="EMBL/GenBank/DDBJ databases">
        <title>Paenibacillus oryzae. sp. nov., isolated from the rice root.</title>
        <authorList>
            <person name="Zhang J."/>
            <person name="Zhang X."/>
        </authorList>
    </citation>
    <scope>NUCLEOTIDE SEQUENCE [LARGE SCALE GENOMIC DNA]</scope>
    <source>
        <strain evidence="1 2">1DrF-4</strain>
    </source>
</reference>
<dbReference type="Proteomes" id="UP000092024">
    <property type="component" value="Unassembled WGS sequence"/>
</dbReference>
<organism evidence="1 2">
    <name type="scientific">Paenibacillus oryzae</name>
    <dbReference type="NCBI Taxonomy" id="1844972"/>
    <lineage>
        <taxon>Bacteria</taxon>
        <taxon>Bacillati</taxon>
        <taxon>Bacillota</taxon>
        <taxon>Bacilli</taxon>
        <taxon>Bacillales</taxon>
        <taxon>Paenibacillaceae</taxon>
        <taxon>Paenibacillus</taxon>
    </lineage>
</organism>
<dbReference type="OrthoDB" id="797474at2"/>
<proteinExistence type="predicted"/>
<evidence type="ECO:0000313" key="2">
    <source>
        <dbReference type="Proteomes" id="UP000092024"/>
    </source>
</evidence>